<sequence>MHVCDPRPGDTFGHIHFEKKNSSQQNPNFPQMRDWFPDGECVFMQNGASCHKTRSVTNFLAENNVDVLAWPGNIPDANPIENLWSIGLATQGSVRRIDIIAIKNSSAYILDSTIRFETHADRPHEVDSEKKQIYEPTIPFYKDKYSLSHIDVIGVMVGARDQSLFFNGYCDSDVRFELTTSVPQESRSREALRDGARRREERGVYYANATRGECARSCYLRSKGGRTLPNLLEKSVRSGDSQIIEKSYFPETVV</sequence>
<proteinExistence type="predicted"/>
<evidence type="ECO:0000313" key="2">
    <source>
        <dbReference type="EMBL" id="KAJ4429776.1"/>
    </source>
</evidence>
<accession>A0ABQ8S6V9</accession>
<dbReference type="InterPro" id="IPR036397">
    <property type="entry name" value="RNaseH_sf"/>
</dbReference>
<evidence type="ECO:0000313" key="3">
    <source>
        <dbReference type="Proteomes" id="UP001148838"/>
    </source>
</evidence>
<feature type="domain" description="Tc1-like transposase DDE" evidence="1">
    <location>
        <begin position="11"/>
        <end position="86"/>
    </location>
</feature>
<comment type="caution">
    <text evidence="2">The sequence shown here is derived from an EMBL/GenBank/DDBJ whole genome shotgun (WGS) entry which is preliminary data.</text>
</comment>
<keyword evidence="3" id="KW-1185">Reference proteome</keyword>
<organism evidence="2 3">
    <name type="scientific">Periplaneta americana</name>
    <name type="common">American cockroach</name>
    <name type="synonym">Blatta americana</name>
    <dbReference type="NCBI Taxonomy" id="6978"/>
    <lineage>
        <taxon>Eukaryota</taxon>
        <taxon>Metazoa</taxon>
        <taxon>Ecdysozoa</taxon>
        <taxon>Arthropoda</taxon>
        <taxon>Hexapoda</taxon>
        <taxon>Insecta</taxon>
        <taxon>Pterygota</taxon>
        <taxon>Neoptera</taxon>
        <taxon>Polyneoptera</taxon>
        <taxon>Dictyoptera</taxon>
        <taxon>Blattodea</taxon>
        <taxon>Blattoidea</taxon>
        <taxon>Blattidae</taxon>
        <taxon>Blattinae</taxon>
        <taxon>Periplaneta</taxon>
    </lineage>
</organism>
<dbReference type="InterPro" id="IPR038717">
    <property type="entry name" value="Tc1-like_DDE_dom"/>
</dbReference>
<gene>
    <name evidence="2" type="ORF">ANN_21980</name>
</gene>
<reference evidence="2 3" key="1">
    <citation type="journal article" date="2022" name="Allergy">
        <title>Genome assembly and annotation of Periplaneta americana reveal a comprehensive cockroach allergen profile.</title>
        <authorList>
            <person name="Wang L."/>
            <person name="Xiong Q."/>
            <person name="Saelim N."/>
            <person name="Wang L."/>
            <person name="Nong W."/>
            <person name="Wan A.T."/>
            <person name="Shi M."/>
            <person name="Liu X."/>
            <person name="Cao Q."/>
            <person name="Hui J.H.L."/>
            <person name="Sookrung N."/>
            <person name="Leung T.F."/>
            <person name="Tungtrongchitr A."/>
            <person name="Tsui S.K.W."/>
        </authorList>
    </citation>
    <scope>NUCLEOTIDE SEQUENCE [LARGE SCALE GENOMIC DNA]</scope>
    <source>
        <strain evidence="2">PWHHKU_190912</strain>
    </source>
</reference>
<dbReference type="Pfam" id="PF13358">
    <property type="entry name" value="DDE_3"/>
    <property type="match status" value="1"/>
</dbReference>
<evidence type="ECO:0000259" key="1">
    <source>
        <dbReference type="Pfam" id="PF13358"/>
    </source>
</evidence>
<dbReference type="Proteomes" id="UP001148838">
    <property type="component" value="Unassembled WGS sequence"/>
</dbReference>
<dbReference type="Gene3D" id="3.30.420.10">
    <property type="entry name" value="Ribonuclease H-like superfamily/Ribonuclease H"/>
    <property type="match status" value="1"/>
</dbReference>
<protein>
    <recommendedName>
        <fullName evidence="1">Tc1-like transposase DDE domain-containing protein</fullName>
    </recommendedName>
</protein>
<dbReference type="EMBL" id="JAJSOF020000033">
    <property type="protein sequence ID" value="KAJ4429776.1"/>
    <property type="molecule type" value="Genomic_DNA"/>
</dbReference>
<name>A0ABQ8S6V9_PERAM</name>